<dbReference type="Gene3D" id="3.30.240.20">
    <property type="entry name" value="bsu07140 like domains"/>
    <property type="match status" value="2"/>
</dbReference>
<comment type="similarity">
    <text evidence="2">Belongs to the UPF0702 family.</text>
</comment>
<dbReference type="AlphaFoldDB" id="A0A1I6KAU2"/>
<dbReference type="Pfam" id="PF04239">
    <property type="entry name" value="DUF421"/>
    <property type="match status" value="1"/>
</dbReference>
<gene>
    <name evidence="9" type="ORF">SAMN05661086_02325</name>
</gene>
<feature type="transmembrane region" description="Helical" evidence="7">
    <location>
        <begin position="6"/>
        <end position="25"/>
    </location>
</feature>
<organism evidence="9 10">
    <name type="scientific">Anaeromicropila populeti</name>
    <dbReference type="NCBI Taxonomy" id="37658"/>
    <lineage>
        <taxon>Bacteria</taxon>
        <taxon>Bacillati</taxon>
        <taxon>Bacillota</taxon>
        <taxon>Clostridia</taxon>
        <taxon>Lachnospirales</taxon>
        <taxon>Lachnospiraceae</taxon>
        <taxon>Anaeromicropila</taxon>
    </lineage>
</organism>
<accession>A0A1I6KAU2</accession>
<keyword evidence="4 7" id="KW-0812">Transmembrane</keyword>
<reference evidence="9 10" key="1">
    <citation type="submission" date="2016-10" db="EMBL/GenBank/DDBJ databases">
        <authorList>
            <person name="de Groot N.N."/>
        </authorList>
    </citation>
    <scope>NUCLEOTIDE SEQUENCE [LARGE SCALE GENOMIC DNA]</scope>
    <source>
        <strain evidence="9 10">743A</strain>
    </source>
</reference>
<evidence type="ECO:0000259" key="8">
    <source>
        <dbReference type="Pfam" id="PF04239"/>
    </source>
</evidence>
<dbReference type="Proteomes" id="UP000199659">
    <property type="component" value="Unassembled WGS sequence"/>
</dbReference>
<protein>
    <submittedName>
        <fullName evidence="9">Uncharacterized membrane protein YcaP, DUF421 family</fullName>
    </submittedName>
</protein>
<dbReference type="EMBL" id="FOYZ01000008">
    <property type="protein sequence ID" value="SFR88264.1"/>
    <property type="molecule type" value="Genomic_DNA"/>
</dbReference>
<evidence type="ECO:0000313" key="9">
    <source>
        <dbReference type="EMBL" id="SFR88264.1"/>
    </source>
</evidence>
<dbReference type="OrthoDB" id="9778331at2"/>
<dbReference type="PANTHER" id="PTHR34582">
    <property type="entry name" value="UPF0702 TRANSMEMBRANE PROTEIN YCAP"/>
    <property type="match status" value="1"/>
</dbReference>
<sequence length="233" mass="26182">MTIIVYSIRCIFMFLVVWLGLRIVGKKSIAQITTYDLAGILVMTTIGVEPLVYKIPSKATEGVLVLALCTVFLGKVSLSKKFYNVDQKPSVVIVHGKIDKEEMRKNNMNISFLISQLRLKNYFKIADVEYAIVEPNGQISVIQKSQQRPVTLKDLKLNAKYEGLALPLIIDGEIQYKNLKYANLGIQWLDDRVKKSGAGIENISIAELDSQGQLSISKYIDKQEGEQEVPPIF</sequence>
<dbReference type="GO" id="GO:0005886">
    <property type="term" value="C:plasma membrane"/>
    <property type="evidence" value="ECO:0007669"/>
    <property type="project" value="UniProtKB-SubCell"/>
</dbReference>
<dbReference type="InterPro" id="IPR023090">
    <property type="entry name" value="UPF0702_alpha/beta_dom_sf"/>
</dbReference>
<evidence type="ECO:0000256" key="5">
    <source>
        <dbReference type="ARBA" id="ARBA00022989"/>
    </source>
</evidence>
<evidence type="ECO:0000313" key="10">
    <source>
        <dbReference type="Proteomes" id="UP000199659"/>
    </source>
</evidence>
<dbReference type="STRING" id="37658.SAMN05661086_02325"/>
<keyword evidence="10" id="KW-1185">Reference proteome</keyword>
<keyword evidence="6 7" id="KW-0472">Membrane</keyword>
<dbReference type="InterPro" id="IPR007353">
    <property type="entry name" value="DUF421"/>
</dbReference>
<feature type="domain" description="YetF C-terminal" evidence="8">
    <location>
        <begin position="85"/>
        <end position="208"/>
    </location>
</feature>
<evidence type="ECO:0000256" key="6">
    <source>
        <dbReference type="ARBA" id="ARBA00023136"/>
    </source>
</evidence>
<dbReference type="RefSeq" id="WP_092560930.1">
    <property type="nucleotide sequence ID" value="NZ_FOYZ01000008.1"/>
</dbReference>
<keyword evidence="5 7" id="KW-1133">Transmembrane helix</keyword>
<evidence type="ECO:0000256" key="3">
    <source>
        <dbReference type="ARBA" id="ARBA00022475"/>
    </source>
</evidence>
<name>A0A1I6KAU2_9FIRM</name>
<evidence type="ECO:0000256" key="4">
    <source>
        <dbReference type="ARBA" id="ARBA00022692"/>
    </source>
</evidence>
<proteinExistence type="inferred from homology"/>
<evidence type="ECO:0000256" key="7">
    <source>
        <dbReference type="SAM" id="Phobius"/>
    </source>
</evidence>
<evidence type="ECO:0000256" key="1">
    <source>
        <dbReference type="ARBA" id="ARBA00004651"/>
    </source>
</evidence>
<dbReference type="PANTHER" id="PTHR34582:SF6">
    <property type="entry name" value="UPF0702 TRANSMEMBRANE PROTEIN YCAP"/>
    <property type="match status" value="1"/>
</dbReference>
<comment type="subcellular location">
    <subcellularLocation>
        <location evidence="1">Cell membrane</location>
        <topology evidence="1">Multi-pass membrane protein</topology>
    </subcellularLocation>
</comment>
<evidence type="ECO:0000256" key="2">
    <source>
        <dbReference type="ARBA" id="ARBA00006448"/>
    </source>
</evidence>
<keyword evidence="3" id="KW-1003">Cell membrane</keyword>